<proteinExistence type="predicted"/>
<evidence type="ECO:0000313" key="1">
    <source>
        <dbReference type="EMBL" id="JAE04563.1"/>
    </source>
</evidence>
<reference evidence="1" key="1">
    <citation type="submission" date="2014-09" db="EMBL/GenBank/DDBJ databases">
        <authorList>
            <person name="Magalhaes I.L.F."/>
            <person name="Oliveira U."/>
            <person name="Santos F.R."/>
            <person name="Vidigal T.H.D.A."/>
            <person name="Brescovit A.D."/>
            <person name="Santos A.J."/>
        </authorList>
    </citation>
    <scope>NUCLEOTIDE SEQUENCE</scope>
    <source>
        <tissue evidence="1">Shoot tissue taken approximately 20 cm above the soil surface</tissue>
    </source>
</reference>
<reference evidence="1" key="2">
    <citation type="journal article" date="2015" name="Data Brief">
        <title>Shoot transcriptome of the giant reed, Arundo donax.</title>
        <authorList>
            <person name="Barrero R.A."/>
            <person name="Guerrero F.D."/>
            <person name="Moolhuijzen P."/>
            <person name="Goolsby J.A."/>
            <person name="Tidwell J."/>
            <person name="Bellgard S.E."/>
            <person name="Bellgard M.I."/>
        </authorList>
    </citation>
    <scope>NUCLEOTIDE SEQUENCE</scope>
    <source>
        <tissue evidence="1">Shoot tissue taken approximately 20 cm above the soil surface</tissue>
    </source>
</reference>
<protein>
    <submittedName>
        <fullName evidence="1">Uncharacterized protein</fullName>
    </submittedName>
</protein>
<accession>A0A0A9F8I6</accession>
<name>A0A0A9F8I6_ARUDO</name>
<dbReference type="EMBL" id="GBRH01193333">
    <property type="protein sequence ID" value="JAE04563.1"/>
    <property type="molecule type" value="Transcribed_RNA"/>
</dbReference>
<dbReference type="AlphaFoldDB" id="A0A0A9F8I6"/>
<sequence>MKREHATLKQKLETYFQVHATTLSVETCDMDNEHLFLPIYCLLMCS</sequence>
<organism evidence="1">
    <name type="scientific">Arundo donax</name>
    <name type="common">Giant reed</name>
    <name type="synonym">Donax arundinaceus</name>
    <dbReference type="NCBI Taxonomy" id="35708"/>
    <lineage>
        <taxon>Eukaryota</taxon>
        <taxon>Viridiplantae</taxon>
        <taxon>Streptophyta</taxon>
        <taxon>Embryophyta</taxon>
        <taxon>Tracheophyta</taxon>
        <taxon>Spermatophyta</taxon>
        <taxon>Magnoliopsida</taxon>
        <taxon>Liliopsida</taxon>
        <taxon>Poales</taxon>
        <taxon>Poaceae</taxon>
        <taxon>PACMAD clade</taxon>
        <taxon>Arundinoideae</taxon>
        <taxon>Arundineae</taxon>
        <taxon>Arundo</taxon>
    </lineage>
</organism>